<dbReference type="RefSeq" id="WP_028790096.1">
    <property type="nucleotide sequence ID" value="NZ_JPVT01000083.1"/>
</dbReference>
<dbReference type="EC" id="2.3.1.-" evidence="2"/>
<protein>
    <submittedName>
        <fullName evidence="2">GNAT family acetyltransferase</fullName>
        <ecNumber evidence="2">2.3.1.-</ecNumber>
    </submittedName>
</protein>
<organism evidence="2 3">
    <name type="scientific">Tetragenococcus muriaticus 3MR10-3</name>
    <dbReference type="NCBI Taxonomy" id="1302648"/>
    <lineage>
        <taxon>Bacteria</taxon>
        <taxon>Bacillati</taxon>
        <taxon>Bacillota</taxon>
        <taxon>Bacilli</taxon>
        <taxon>Lactobacillales</taxon>
        <taxon>Enterococcaceae</taxon>
        <taxon>Tetragenococcus</taxon>
    </lineage>
</organism>
<keyword evidence="2" id="KW-0012">Acyltransferase</keyword>
<reference evidence="2 3" key="1">
    <citation type="submission" date="2014-08" db="EMBL/GenBank/DDBJ databases">
        <title>Genome sequence of Tetragenococcus muriaticus.</title>
        <authorList>
            <person name="Chuea-nongthon C."/>
            <person name="Rodtong S."/>
            <person name="Yongsawatdigul J."/>
            <person name="Steele J.L."/>
            <person name="Liu X.-y."/>
            <person name="Speers J."/>
            <person name="Glasner J.D."/>
            <person name="Neeno-Eckwall E.C."/>
        </authorList>
    </citation>
    <scope>NUCLEOTIDE SEQUENCE [LARGE SCALE GENOMIC DNA]</scope>
    <source>
        <strain evidence="2 3">3MR10-3</strain>
    </source>
</reference>
<dbReference type="InterPro" id="IPR052523">
    <property type="entry name" value="Trichothecene_AcTrans"/>
</dbReference>
<dbReference type="SUPFAM" id="SSF55729">
    <property type="entry name" value="Acyl-CoA N-acyltransferases (Nat)"/>
    <property type="match status" value="1"/>
</dbReference>
<comment type="caution">
    <text evidence="2">The sequence shown here is derived from an EMBL/GenBank/DDBJ whole genome shotgun (WGS) entry which is preliminary data.</text>
</comment>
<keyword evidence="2" id="KW-0808">Transferase</keyword>
<dbReference type="PANTHER" id="PTHR42791:SF1">
    <property type="entry name" value="N-ACETYLTRANSFERASE DOMAIN-CONTAINING PROTEIN"/>
    <property type="match status" value="1"/>
</dbReference>
<evidence type="ECO:0000313" key="3">
    <source>
        <dbReference type="Proteomes" id="UP000029381"/>
    </source>
</evidence>
<gene>
    <name evidence="2" type="ORF">TMU3MR103_0932</name>
</gene>
<proteinExistence type="predicted"/>
<name>A0A091C1A5_9ENTE</name>
<accession>A0A091C1A5</accession>
<dbReference type="PROSITE" id="PS51186">
    <property type="entry name" value="GNAT"/>
    <property type="match status" value="1"/>
</dbReference>
<dbReference type="AlphaFoldDB" id="A0A091C1A5"/>
<dbReference type="Gene3D" id="3.40.630.30">
    <property type="match status" value="1"/>
</dbReference>
<sequence length="207" mass="24276">MQFREANETDLTRIAQLLADAFLNYPLFTIIEANKTQRHQLIYEIYYINAKLYMTKHKCFVIMQGQDLVAVALLKDLKNNQEELLDYFRMGFYPLFKQKLLAKTIKYLKLIYSINDLMPQRQDESWYLDTFAVSKKAQGLGIGSKVLQDDIFSYIQTQGGGNLFLATNTKLNRKFYQKNGFAEYQEKELKLGSHVVKDWGYYKKITA</sequence>
<dbReference type="GO" id="GO:0016747">
    <property type="term" value="F:acyltransferase activity, transferring groups other than amino-acyl groups"/>
    <property type="evidence" value="ECO:0007669"/>
    <property type="project" value="InterPro"/>
</dbReference>
<dbReference type="PATRIC" id="fig|1302648.3.peg.905"/>
<dbReference type="Proteomes" id="UP000029381">
    <property type="component" value="Unassembled WGS sequence"/>
</dbReference>
<dbReference type="Pfam" id="PF13508">
    <property type="entry name" value="Acetyltransf_7"/>
    <property type="match status" value="1"/>
</dbReference>
<evidence type="ECO:0000259" key="1">
    <source>
        <dbReference type="PROSITE" id="PS51186"/>
    </source>
</evidence>
<dbReference type="InterPro" id="IPR000182">
    <property type="entry name" value="GNAT_dom"/>
</dbReference>
<dbReference type="EMBL" id="JPVT01000083">
    <property type="protein sequence ID" value="KFN91641.1"/>
    <property type="molecule type" value="Genomic_DNA"/>
</dbReference>
<dbReference type="InterPro" id="IPR016181">
    <property type="entry name" value="Acyl_CoA_acyltransferase"/>
</dbReference>
<dbReference type="PANTHER" id="PTHR42791">
    <property type="entry name" value="GNAT FAMILY ACETYLTRANSFERASE"/>
    <property type="match status" value="1"/>
</dbReference>
<keyword evidence="3" id="KW-1185">Reference proteome</keyword>
<evidence type="ECO:0000313" key="2">
    <source>
        <dbReference type="EMBL" id="KFN91641.1"/>
    </source>
</evidence>
<feature type="domain" description="N-acetyltransferase" evidence="1">
    <location>
        <begin position="1"/>
        <end position="207"/>
    </location>
</feature>